<comment type="caution">
    <text evidence="3">The sequence shown here is derived from an EMBL/GenBank/DDBJ whole genome shotgun (WGS) entry which is preliminary data.</text>
</comment>
<organism evidence="3 4">
    <name type="scientific">Egicoccus halophilus</name>
    <dbReference type="NCBI Taxonomy" id="1670830"/>
    <lineage>
        <taxon>Bacteria</taxon>
        <taxon>Bacillati</taxon>
        <taxon>Actinomycetota</taxon>
        <taxon>Nitriliruptoria</taxon>
        <taxon>Egicoccales</taxon>
        <taxon>Egicoccaceae</taxon>
        <taxon>Egicoccus</taxon>
    </lineage>
</organism>
<feature type="region of interest" description="Disordered" evidence="1">
    <location>
        <begin position="1"/>
        <end position="21"/>
    </location>
</feature>
<protein>
    <recommendedName>
        <fullName evidence="2">Thioredoxin domain-containing protein</fullName>
    </recommendedName>
</protein>
<evidence type="ECO:0000259" key="2">
    <source>
        <dbReference type="PROSITE" id="PS51352"/>
    </source>
</evidence>
<dbReference type="RefSeq" id="WP_130649569.1">
    <property type="nucleotide sequence ID" value="NZ_BMHA01000003.1"/>
</dbReference>
<dbReference type="AlphaFoldDB" id="A0A8J3A6G6"/>
<reference evidence="3" key="1">
    <citation type="journal article" date="2014" name="Int. J. Syst. Evol. Microbiol.">
        <title>Complete genome sequence of Corynebacterium casei LMG S-19264T (=DSM 44701T), isolated from a smear-ripened cheese.</title>
        <authorList>
            <consortium name="US DOE Joint Genome Institute (JGI-PGF)"/>
            <person name="Walter F."/>
            <person name="Albersmeier A."/>
            <person name="Kalinowski J."/>
            <person name="Ruckert C."/>
        </authorList>
    </citation>
    <scope>NUCLEOTIDE SEQUENCE</scope>
    <source>
        <strain evidence="3">CGMCC 1.14988</strain>
    </source>
</reference>
<feature type="domain" description="Thioredoxin" evidence="2">
    <location>
        <begin position="203"/>
        <end position="359"/>
    </location>
</feature>
<dbReference type="Proteomes" id="UP000650511">
    <property type="component" value="Unassembled WGS sequence"/>
</dbReference>
<gene>
    <name evidence="3" type="ORF">GCM10011354_08330</name>
</gene>
<proteinExistence type="predicted"/>
<sequence>MQTFSAPLPSAPVSTAGRRRRGRSLVAALLTAALVAACNGGAGDTGDTGDTEDDPAGAPAEAEPDATAADGDDLQLAVAVASFDLAVGESQRLLAGLYTQERQLLGFGEVTFDLGHLGDAAGGETELTQRATAAFLPVPGAEPEGDAAQPTVMSAQDGTGVYAAEVDLDQPGYWGLRVTAQLADGSVHEGQATFEVHEEPGVPAVGDEAPAIENLTLADVEAGTAEPESLDSRAIEDGEVPSPQLHRTTIAEAVEQGRPVVAIFSTPVYCVSRFCGPLVETIEDLADRYAERADFVMVEVWEDFDEQRLNAAAAEWIQTETGGNEPWTFLVGEDGRIAARWDNVLDVAELEAELDALPAIPPRAEGTPADDLVED</sequence>
<dbReference type="InterPro" id="IPR013766">
    <property type="entry name" value="Thioredoxin_domain"/>
</dbReference>
<evidence type="ECO:0000256" key="1">
    <source>
        <dbReference type="SAM" id="MobiDB-lite"/>
    </source>
</evidence>
<feature type="compositionally biased region" description="Low complexity" evidence="1">
    <location>
        <begin position="56"/>
        <end position="66"/>
    </location>
</feature>
<dbReference type="SUPFAM" id="SSF52833">
    <property type="entry name" value="Thioredoxin-like"/>
    <property type="match status" value="1"/>
</dbReference>
<feature type="region of interest" description="Disordered" evidence="1">
    <location>
        <begin position="40"/>
        <end position="66"/>
    </location>
</feature>
<keyword evidence="4" id="KW-1185">Reference proteome</keyword>
<dbReference type="InterPro" id="IPR036249">
    <property type="entry name" value="Thioredoxin-like_sf"/>
</dbReference>
<dbReference type="OrthoDB" id="5178197at2"/>
<evidence type="ECO:0000313" key="4">
    <source>
        <dbReference type="Proteomes" id="UP000650511"/>
    </source>
</evidence>
<evidence type="ECO:0000313" key="3">
    <source>
        <dbReference type="EMBL" id="GGI04285.1"/>
    </source>
</evidence>
<reference evidence="3" key="2">
    <citation type="submission" date="2020-09" db="EMBL/GenBank/DDBJ databases">
        <authorList>
            <person name="Sun Q."/>
            <person name="Zhou Y."/>
        </authorList>
    </citation>
    <scope>NUCLEOTIDE SEQUENCE</scope>
    <source>
        <strain evidence="3">CGMCC 1.14988</strain>
    </source>
</reference>
<name>A0A8J3A6G6_9ACTN</name>
<dbReference type="EMBL" id="BMHA01000003">
    <property type="protein sequence ID" value="GGI04285.1"/>
    <property type="molecule type" value="Genomic_DNA"/>
</dbReference>
<accession>A0A8J3A6G6</accession>
<dbReference type="PROSITE" id="PS51352">
    <property type="entry name" value="THIOREDOXIN_2"/>
    <property type="match status" value="1"/>
</dbReference>